<dbReference type="InterPro" id="IPR049625">
    <property type="entry name" value="Glyco_transf_61_cat"/>
</dbReference>
<keyword evidence="3" id="KW-0328">Glycosyltransferase</keyword>
<gene>
    <name evidence="8" type="ORF">M6B38_304090</name>
</gene>
<dbReference type="PANTHER" id="PTHR20961">
    <property type="entry name" value="GLYCOSYLTRANSFERASE"/>
    <property type="match status" value="1"/>
</dbReference>
<dbReference type="Pfam" id="PF04577">
    <property type="entry name" value="Glyco_transf_61"/>
    <property type="match status" value="1"/>
</dbReference>
<keyword evidence="9" id="KW-1185">Reference proteome</keyword>
<reference evidence="8" key="1">
    <citation type="journal article" date="2023" name="GigaByte">
        <title>Genome assembly of the bearded iris, Iris pallida Lam.</title>
        <authorList>
            <person name="Bruccoleri R.E."/>
            <person name="Oakeley E.J."/>
            <person name="Faust A.M.E."/>
            <person name="Altorfer M."/>
            <person name="Dessus-Babus S."/>
            <person name="Burckhardt D."/>
            <person name="Oertli M."/>
            <person name="Naumann U."/>
            <person name="Petersen F."/>
            <person name="Wong J."/>
        </authorList>
    </citation>
    <scope>NUCLEOTIDE SEQUENCE</scope>
    <source>
        <strain evidence="8">GSM-AAB239-AS_SAM_17_03QT</strain>
    </source>
</reference>
<feature type="domain" description="Glycosyltransferase 61 catalytic" evidence="7">
    <location>
        <begin position="262"/>
        <end position="366"/>
    </location>
</feature>
<feature type="transmembrane region" description="Helical" evidence="6">
    <location>
        <begin position="24"/>
        <end position="43"/>
    </location>
</feature>
<keyword evidence="5" id="KW-0325">Glycoprotein</keyword>
<proteinExistence type="predicted"/>
<evidence type="ECO:0000313" key="8">
    <source>
        <dbReference type="EMBL" id="KAJ6842007.1"/>
    </source>
</evidence>
<comment type="pathway">
    <text evidence="2">Glycan metabolism.</text>
</comment>
<evidence type="ECO:0000259" key="7">
    <source>
        <dbReference type="Pfam" id="PF04577"/>
    </source>
</evidence>
<dbReference type="GO" id="GO:0000139">
    <property type="term" value="C:Golgi membrane"/>
    <property type="evidence" value="ECO:0007669"/>
    <property type="project" value="UniProtKB-SubCell"/>
</dbReference>
<organism evidence="8 9">
    <name type="scientific">Iris pallida</name>
    <name type="common">Sweet iris</name>
    <dbReference type="NCBI Taxonomy" id="29817"/>
    <lineage>
        <taxon>Eukaryota</taxon>
        <taxon>Viridiplantae</taxon>
        <taxon>Streptophyta</taxon>
        <taxon>Embryophyta</taxon>
        <taxon>Tracheophyta</taxon>
        <taxon>Spermatophyta</taxon>
        <taxon>Magnoliopsida</taxon>
        <taxon>Liliopsida</taxon>
        <taxon>Asparagales</taxon>
        <taxon>Iridaceae</taxon>
        <taxon>Iridoideae</taxon>
        <taxon>Irideae</taxon>
        <taxon>Iris</taxon>
    </lineage>
</organism>
<reference evidence="8" key="2">
    <citation type="submission" date="2023-04" db="EMBL/GenBank/DDBJ databases">
        <authorList>
            <person name="Bruccoleri R.E."/>
            <person name="Oakeley E.J."/>
            <person name="Faust A.-M."/>
            <person name="Dessus-Babus S."/>
            <person name="Altorfer M."/>
            <person name="Burckhardt D."/>
            <person name="Oertli M."/>
            <person name="Naumann U."/>
            <person name="Petersen F."/>
            <person name="Wong J."/>
        </authorList>
    </citation>
    <scope>NUCLEOTIDE SEQUENCE</scope>
    <source>
        <strain evidence="8">GSM-AAB239-AS_SAM_17_03QT</strain>
        <tissue evidence="8">Leaf</tissue>
    </source>
</reference>
<evidence type="ECO:0000256" key="6">
    <source>
        <dbReference type="SAM" id="Phobius"/>
    </source>
</evidence>
<accession>A0AAX6HN50</accession>
<dbReference type="InterPro" id="IPR007657">
    <property type="entry name" value="Glycosyltransferase_61"/>
</dbReference>
<evidence type="ECO:0000256" key="3">
    <source>
        <dbReference type="ARBA" id="ARBA00022676"/>
    </source>
</evidence>
<evidence type="ECO:0000256" key="1">
    <source>
        <dbReference type="ARBA" id="ARBA00004323"/>
    </source>
</evidence>
<protein>
    <recommendedName>
        <fullName evidence="7">Glycosyltransferase 61 catalytic domain-containing protein</fullName>
    </recommendedName>
</protein>
<dbReference type="AlphaFoldDB" id="A0AAX6HN50"/>
<evidence type="ECO:0000256" key="4">
    <source>
        <dbReference type="ARBA" id="ARBA00022679"/>
    </source>
</evidence>
<sequence length="478" mass="54470">MANHQQRLVASGLRYGKARPTPTFLRLLLLFLVFFVVASLIFVPRHLFPLGPSEADEERFYESVASCSPLAKGTICCDRSAYRTDVCFMGGDVRTHSPSGSILLLSSSARTSRMQEERIRPYTRKWENGTMATIDELRLRAADGAAVPACDVHHDVPAVVFSNGGFTGNVYHEFNDGLIPLYITSHQFSRRVVFLVVEYHDWWFSRYRDVLSRLSDFPPVDFSKDNRTHCFPQAVVGLKIHDELSINPSLMPGNKSIRDFRRVLDDAYKPRVEAMLRGGGEEEEGSRSNRPKLVLVLRKGSRKLENQRELVELAGDMGFEVEVVWPQVTVELAEIYRALNACDVMVGVHGAAMTHFLFMRPGSVFVQIVPLGTNWAAEAYYGRPARKLGLTYVRYEILPKESSLYRDYEKEHPVLAEPERMTAKGWGVTKKIYLNGQNVNLDLTRFRDTLVRAYEHVVEEKQRKILMQRMYIGGKKKV</sequence>
<keyword evidence="6" id="KW-0472">Membrane</keyword>
<keyword evidence="6" id="KW-1133">Transmembrane helix</keyword>
<comment type="subcellular location">
    <subcellularLocation>
        <location evidence="1">Golgi apparatus membrane</location>
        <topology evidence="1">Single-pass type II membrane protein</topology>
    </subcellularLocation>
</comment>
<evidence type="ECO:0000256" key="5">
    <source>
        <dbReference type="ARBA" id="ARBA00023180"/>
    </source>
</evidence>
<keyword evidence="4" id="KW-0808">Transferase</keyword>
<dbReference type="GO" id="GO:0016763">
    <property type="term" value="F:pentosyltransferase activity"/>
    <property type="evidence" value="ECO:0007669"/>
    <property type="project" value="UniProtKB-ARBA"/>
</dbReference>
<dbReference type="PANTHER" id="PTHR20961:SF124">
    <property type="entry name" value="GLYCOSYLTRANSFERASE"/>
    <property type="match status" value="1"/>
</dbReference>
<keyword evidence="6" id="KW-0812">Transmembrane</keyword>
<comment type="caution">
    <text evidence="8">The sequence shown here is derived from an EMBL/GenBank/DDBJ whole genome shotgun (WGS) entry which is preliminary data.</text>
</comment>
<name>A0AAX6HN50_IRIPA</name>
<dbReference type="Proteomes" id="UP001140949">
    <property type="component" value="Unassembled WGS sequence"/>
</dbReference>
<dbReference type="EMBL" id="JANAVB010008197">
    <property type="protein sequence ID" value="KAJ6842007.1"/>
    <property type="molecule type" value="Genomic_DNA"/>
</dbReference>
<evidence type="ECO:0000313" key="9">
    <source>
        <dbReference type="Proteomes" id="UP001140949"/>
    </source>
</evidence>
<evidence type="ECO:0000256" key="2">
    <source>
        <dbReference type="ARBA" id="ARBA00004881"/>
    </source>
</evidence>